<dbReference type="WBParaSite" id="ACAC_0000434101-mRNA-1">
    <property type="protein sequence ID" value="ACAC_0000434101-mRNA-1"/>
    <property type="gene ID" value="ACAC_0000434101"/>
</dbReference>
<keyword evidence="2" id="KW-1185">Reference proteome</keyword>
<sequence>MRTAGRLEQHEQDAVCSGEEIDITNECISGIEEDEDKDEDEDEDEYEDEDVSDEKES</sequence>
<name>A0A0K0D2P6_ANGCA</name>
<dbReference type="Proteomes" id="UP000035642">
    <property type="component" value="Unassembled WGS sequence"/>
</dbReference>
<evidence type="ECO:0000313" key="2">
    <source>
        <dbReference type="Proteomes" id="UP000035642"/>
    </source>
</evidence>
<proteinExistence type="predicted"/>
<protein>
    <submittedName>
        <fullName evidence="3">Prothymosin alpha</fullName>
    </submittedName>
</protein>
<evidence type="ECO:0000313" key="3">
    <source>
        <dbReference type="WBParaSite" id="ACAC_0000434101-mRNA-1"/>
    </source>
</evidence>
<feature type="compositionally biased region" description="Basic and acidic residues" evidence="1">
    <location>
        <begin position="1"/>
        <end position="13"/>
    </location>
</feature>
<feature type="compositionally biased region" description="Acidic residues" evidence="1">
    <location>
        <begin position="31"/>
        <end position="57"/>
    </location>
</feature>
<reference evidence="3" key="2">
    <citation type="submission" date="2017-02" db="UniProtKB">
        <authorList>
            <consortium name="WormBaseParasite"/>
        </authorList>
    </citation>
    <scope>IDENTIFICATION</scope>
</reference>
<dbReference type="AlphaFoldDB" id="A0A0K0D2P6"/>
<feature type="region of interest" description="Disordered" evidence="1">
    <location>
        <begin position="1"/>
        <end position="57"/>
    </location>
</feature>
<evidence type="ECO:0000256" key="1">
    <source>
        <dbReference type="SAM" id="MobiDB-lite"/>
    </source>
</evidence>
<organism evidence="2 3">
    <name type="scientific">Angiostrongylus cantonensis</name>
    <name type="common">Rat lungworm</name>
    <dbReference type="NCBI Taxonomy" id="6313"/>
    <lineage>
        <taxon>Eukaryota</taxon>
        <taxon>Metazoa</taxon>
        <taxon>Ecdysozoa</taxon>
        <taxon>Nematoda</taxon>
        <taxon>Chromadorea</taxon>
        <taxon>Rhabditida</taxon>
        <taxon>Rhabditina</taxon>
        <taxon>Rhabditomorpha</taxon>
        <taxon>Strongyloidea</taxon>
        <taxon>Metastrongylidae</taxon>
        <taxon>Angiostrongylus</taxon>
    </lineage>
</organism>
<reference evidence="2" key="1">
    <citation type="submission" date="2012-09" db="EMBL/GenBank/DDBJ databases">
        <authorList>
            <person name="Martin A.A."/>
        </authorList>
    </citation>
    <scope>NUCLEOTIDE SEQUENCE</scope>
</reference>
<accession>A0A0K0D2P6</accession>